<evidence type="ECO:0000313" key="2">
    <source>
        <dbReference type="Proteomes" id="UP001165121"/>
    </source>
</evidence>
<dbReference type="EMBL" id="BSXT01000581">
    <property type="protein sequence ID" value="GMF30470.1"/>
    <property type="molecule type" value="Genomic_DNA"/>
</dbReference>
<comment type="caution">
    <text evidence="1">The sequence shown here is derived from an EMBL/GenBank/DDBJ whole genome shotgun (WGS) entry which is preliminary data.</text>
</comment>
<organism evidence="1 2">
    <name type="scientific">Phytophthora fragariaefolia</name>
    <dbReference type="NCBI Taxonomy" id="1490495"/>
    <lineage>
        <taxon>Eukaryota</taxon>
        <taxon>Sar</taxon>
        <taxon>Stramenopiles</taxon>
        <taxon>Oomycota</taxon>
        <taxon>Peronosporomycetes</taxon>
        <taxon>Peronosporales</taxon>
        <taxon>Peronosporaceae</taxon>
        <taxon>Phytophthora</taxon>
    </lineage>
</organism>
<evidence type="ECO:0000313" key="1">
    <source>
        <dbReference type="EMBL" id="GMF30470.1"/>
    </source>
</evidence>
<reference evidence="1" key="1">
    <citation type="submission" date="2023-04" db="EMBL/GenBank/DDBJ databases">
        <title>Phytophthora fragariaefolia NBRC 109709.</title>
        <authorList>
            <person name="Ichikawa N."/>
            <person name="Sato H."/>
            <person name="Tonouchi N."/>
        </authorList>
    </citation>
    <scope>NUCLEOTIDE SEQUENCE</scope>
    <source>
        <strain evidence="1">NBRC 109709</strain>
    </source>
</reference>
<sequence>MVTEDVVNKKLCRLRRRDALPHGGQTHHLAITTHKDQGASVATPISGKLEDEVHAHARGMLYRKERVDDIDWFLWKWPRPRATILGSRHQIDFMAYA</sequence>
<keyword evidence="2" id="KW-1185">Reference proteome</keyword>
<proteinExistence type="predicted"/>
<name>A0A9W6UCM7_9STRA</name>
<dbReference type="AlphaFoldDB" id="A0A9W6UCM7"/>
<protein>
    <submittedName>
        <fullName evidence="1">Unnamed protein product</fullName>
    </submittedName>
</protein>
<gene>
    <name evidence="1" type="ORF">Pfra01_000676100</name>
</gene>
<accession>A0A9W6UCM7</accession>
<dbReference type="Proteomes" id="UP001165121">
    <property type="component" value="Unassembled WGS sequence"/>
</dbReference>